<sequence>MHSAIYTGQVRHRRFQPTQHQFTYKLMQWWLALDELEEAGAQSKWLSTSASFAPLHFKATDYLRDQWQGAPNLSAAVLNKINALNEGEPLQGRVFFLGNIRCWGLFFSPLNCYFLQQSDGRFSHMLAEVSNTPWNQRHYYLVDLAEQAPTEKAFHVSPFNPMKMQYQWKINQPGERQFVHIEAHRSEREFDATMALKRQPLNRVGVRDVLKSYPVMSLKIVAGIYWQALKLFVKRTPLYGHPGSGKR</sequence>
<evidence type="ECO:0000313" key="2">
    <source>
        <dbReference type="Proteomes" id="UP000287410"/>
    </source>
</evidence>
<dbReference type="InterPro" id="IPR010775">
    <property type="entry name" value="DUF1365"/>
</dbReference>
<name>A0ABY0C1L9_9GAMM</name>
<accession>A0ABY0C1L9</accession>
<evidence type="ECO:0000313" key="1">
    <source>
        <dbReference type="EMBL" id="RUO31683.1"/>
    </source>
</evidence>
<keyword evidence="2" id="KW-1185">Reference proteome</keyword>
<dbReference type="PANTHER" id="PTHR33973">
    <property type="entry name" value="OS07G0153300 PROTEIN"/>
    <property type="match status" value="1"/>
</dbReference>
<reference evidence="1 2" key="1">
    <citation type="journal article" date="2018" name="Front. Microbiol.">
        <title>Genome-Based Analysis Reveals the Taxonomy and Diversity of the Family Idiomarinaceae.</title>
        <authorList>
            <person name="Liu Y."/>
            <person name="Lai Q."/>
            <person name="Shao Z."/>
        </authorList>
    </citation>
    <scope>NUCLEOTIDE SEQUENCE [LARGE SCALE GENOMIC DNA]</scope>
    <source>
        <strain evidence="1 2">GBSy1</strain>
    </source>
</reference>
<comment type="caution">
    <text evidence="1">The sequence shown here is derived from an EMBL/GenBank/DDBJ whole genome shotgun (WGS) entry which is preliminary data.</text>
</comment>
<organism evidence="1 2">
    <name type="scientific">Aliidiomarina sedimenti</name>
    <dbReference type="NCBI Taxonomy" id="1933879"/>
    <lineage>
        <taxon>Bacteria</taxon>
        <taxon>Pseudomonadati</taxon>
        <taxon>Pseudomonadota</taxon>
        <taxon>Gammaproteobacteria</taxon>
        <taxon>Alteromonadales</taxon>
        <taxon>Idiomarinaceae</taxon>
        <taxon>Aliidiomarina</taxon>
    </lineage>
</organism>
<protein>
    <submittedName>
        <fullName evidence="1">DUF1365 domain-containing protein</fullName>
    </submittedName>
</protein>
<dbReference type="EMBL" id="PIPN01000001">
    <property type="protein sequence ID" value="RUO31683.1"/>
    <property type="molecule type" value="Genomic_DNA"/>
</dbReference>
<dbReference type="PANTHER" id="PTHR33973:SF4">
    <property type="entry name" value="OS07G0153300 PROTEIN"/>
    <property type="match status" value="1"/>
</dbReference>
<proteinExistence type="predicted"/>
<dbReference type="Pfam" id="PF07103">
    <property type="entry name" value="DUF1365"/>
    <property type="match status" value="1"/>
</dbReference>
<dbReference type="Proteomes" id="UP000287410">
    <property type="component" value="Unassembled WGS sequence"/>
</dbReference>
<dbReference type="RefSeq" id="WP_126787791.1">
    <property type="nucleotide sequence ID" value="NZ_PIPN01000001.1"/>
</dbReference>
<gene>
    <name evidence="1" type="ORF">CWE12_01415</name>
</gene>